<evidence type="ECO:0000313" key="4">
    <source>
        <dbReference type="RefSeq" id="XP_022335899.1"/>
    </source>
</evidence>
<dbReference type="PANTHER" id="PTHR28616">
    <property type="entry name" value="COILED-COIL DOMAIN-CONTAINING PROTEIN 125"/>
    <property type="match status" value="1"/>
</dbReference>
<dbReference type="GO" id="GO:2000146">
    <property type="term" value="P:negative regulation of cell motility"/>
    <property type="evidence" value="ECO:0007669"/>
    <property type="project" value="TreeGrafter"/>
</dbReference>
<feature type="region of interest" description="Disordered" evidence="2">
    <location>
        <begin position="71"/>
        <end position="101"/>
    </location>
</feature>
<dbReference type="GO" id="GO:0035024">
    <property type="term" value="P:negative regulation of Rho protein signal transduction"/>
    <property type="evidence" value="ECO:0007669"/>
    <property type="project" value="TreeGrafter"/>
</dbReference>
<dbReference type="GO" id="GO:0005737">
    <property type="term" value="C:cytoplasm"/>
    <property type="evidence" value="ECO:0007669"/>
    <property type="project" value="TreeGrafter"/>
</dbReference>
<organism evidence="3 4">
    <name type="scientific">Crassostrea virginica</name>
    <name type="common">Eastern oyster</name>
    <dbReference type="NCBI Taxonomy" id="6565"/>
    <lineage>
        <taxon>Eukaryota</taxon>
        <taxon>Metazoa</taxon>
        <taxon>Spiralia</taxon>
        <taxon>Lophotrochozoa</taxon>
        <taxon>Mollusca</taxon>
        <taxon>Bivalvia</taxon>
        <taxon>Autobranchia</taxon>
        <taxon>Pteriomorphia</taxon>
        <taxon>Ostreida</taxon>
        <taxon>Ostreoidea</taxon>
        <taxon>Ostreidae</taxon>
        <taxon>Crassostrea</taxon>
    </lineage>
</organism>
<dbReference type="AlphaFoldDB" id="A0A8B8E897"/>
<keyword evidence="1" id="KW-0175">Coiled coil</keyword>
<feature type="coiled-coil region" evidence="1">
    <location>
        <begin position="101"/>
        <end position="149"/>
    </location>
</feature>
<dbReference type="RefSeq" id="XP_022335899.1">
    <property type="nucleotide sequence ID" value="XM_022480191.1"/>
</dbReference>
<dbReference type="GeneID" id="111132389"/>
<dbReference type="OrthoDB" id="9939852at2759"/>
<feature type="coiled-coil region" evidence="1">
    <location>
        <begin position="207"/>
        <end position="241"/>
    </location>
</feature>
<feature type="compositionally biased region" description="Acidic residues" evidence="2">
    <location>
        <begin position="1"/>
        <end position="11"/>
    </location>
</feature>
<dbReference type="KEGG" id="cvn:111132389"/>
<sequence>MLACRDEDDSNLESGDLGLGLGLKPGSLPILDALRSKKKELKLSSAVSEKPLIPLNQSKYSKIEQLFRKSKAKGYSNSKPTQTDKMNMGHSCTEENEKSSKDVVEINKEDIQKKLLEAEQEVEELKTELEVYEKRLESKYKAIAILRKQISSCEEDIDISGKKSRQYEESLEREVNTLNFELGKRETTFENSQQMWAVRFDSICKENASLTTELDQKIQEMKELKAQKMVLCRERDELLALLDVKERGRYIRSKSVSEDEAYSEYTSTELAVLGACKCRVTSPEPCGCAHAAAALRRELCKLKEQYEAQLKRRDEAGQTVDAYRAAFEEQLYRNKQLMVQLAEIAVTGPSKYEKAKVILKNLIHLLNDDDYLCEITNQRQSIYSINGNAKSGRQEPLDSQSEPVMTDKDLVMALTEILHQRNEAFAHKKLAAQVLSDRVKELENQLSQFQRDEEGEIFSS</sequence>
<evidence type="ECO:0000256" key="2">
    <source>
        <dbReference type="SAM" id="MobiDB-lite"/>
    </source>
</evidence>
<dbReference type="PANTHER" id="PTHR28616:SF1">
    <property type="entry name" value="COILED-COIL DOMAIN-CONTAINING PROTEIN 125"/>
    <property type="match status" value="1"/>
</dbReference>
<dbReference type="Proteomes" id="UP000694844">
    <property type="component" value="Chromosome 5"/>
</dbReference>
<dbReference type="InterPro" id="IPR034608">
    <property type="entry name" value="CCDC125"/>
</dbReference>
<gene>
    <name evidence="4" type="primary">LOC111132389</name>
</gene>
<keyword evidence="3" id="KW-1185">Reference proteome</keyword>
<feature type="compositionally biased region" description="Polar residues" evidence="2">
    <location>
        <begin position="75"/>
        <end position="85"/>
    </location>
</feature>
<evidence type="ECO:0000256" key="1">
    <source>
        <dbReference type="SAM" id="Coils"/>
    </source>
</evidence>
<accession>A0A8B8E897</accession>
<evidence type="ECO:0000313" key="3">
    <source>
        <dbReference type="Proteomes" id="UP000694844"/>
    </source>
</evidence>
<feature type="region of interest" description="Disordered" evidence="2">
    <location>
        <begin position="1"/>
        <end position="21"/>
    </location>
</feature>
<proteinExistence type="predicted"/>
<reference evidence="4" key="1">
    <citation type="submission" date="2025-08" db="UniProtKB">
        <authorList>
            <consortium name="RefSeq"/>
        </authorList>
    </citation>
    <scope>IDENTIFICATION</scope>
    <source>
        <tissue evidence="4">Whole sample</tissue>
    </source>
</reference>
<feature type="compositionally biased region" description="Basic and acidic residues" evidence="2">
    <location>
        <begin position="92"/>
        <end position="101"/>
    </location>
</feature>
<protein>
    <submittedName>
        <fullName evidence="4">Coiled-coil domain-containing protein 125-like</fullName>
    </submittedName>
</protein>
<name>A0A8B8E897_CRAVI</name>